<evidence type="ECO:0000256" key="3">
    <source>
        <dbReference type="ARBA" id="ARBA00022801"/>
    </source>
</evidence>
<dbReference type="SUPFAM" id="SSF50486">
    <property type="entry name" value="FMT C-terminal domain-like"/>
    <property type="match status" value="1"/>
</dbReference>
<name>A0ABY6D0Y0_9BACT</name>
<comment type="similarity">
    <text evidence="1 5">Belongs to the DNA glycosylase MPG family.</text>
</comment>
<evidence type="ECO:0000313" key="7">
    <source>
        <dbReference type="Proteomes" id="UP001062165"/>
    </source>
</evidence>
<dbReference type="EC" id="3.2.2.-" evidence="5"/>
<sequence>MKKDSLNILPNDFYLRSNVLEIAKNLLGKTLCTAIDGAYCKGKIVEVEAYRGHDDKACHANNGKRTERTEVMYRAGGCAYVYLCYGIHHLFNVVTNIEGIADAVLIRALEPLEGMAVMKARLQSSNQKLTNGPGILAKSMGISTQLTGIALVGNHIWIENADPIDDLQIVTTTRIGVDYAEEDALLPWRFYLKDNDWVSKK</sequence>
<accession>A0ABY6D0Y0</accession>
<dbReference type="InterPro" id="IPR011034">
    <property type="entry name" value="Formyl_transferase-like_C_sf"/>
</dbReference>
<keyword evidence="4 5" id="KW-0234">DNA repair</keyword>
<reference evidence="6" key="1">
    <citation type="submission" date="2022-10" db="EMBL/GenBank/DDBJ databases">
        <title>Comparative genomics and taxonomic characterization of three novel marine species of genus Reichenbachiella exhibiting antioxidant and polysaccharide degradation activities.</title>
        <authorList>
            <person name="Muhammad N."/>
            <person name="Lee Y.-J."/>
            <person name="Ko J."/>
            <person name="Kim S.-G."/>
        </authorList>
    </citation>
    <scope>NUCLEOTIDE SEQUENCE</scope>
    <source>
        <strain evidence="6">Wsw4-B4</strain>
    </source>
</reference>
<dbReference type="Proteomes" id="UP001062165">
    <property type="component" value="Chromosome"/>
</dbReference>
<dbReference type="CDD" id="cd00540">
    <property type="entry name" value="AAG"/>
    <property type="match status" value="1"/>
</dbReference>
<dbReference type="HAMAP" id="MF_00527">
    <property type="entry name" value="3MGH"/>
    <property type="match status" value="1"/>
</dbReference>
<evidence type="ECO:0000256" key="2">
    <source>
        <dbReference type="ARBA" id="ARBA00022763"/>
    </source>
</evidence>
<protein>
    <recommendedName>
        <fullName evidence="5">Putative 3-methyladenine DNA glycosylase</fullName>
        <ecNumber evidence="5">3.2.2.-</ecNumber>
    </recommendedName>
</protein>
<keyword evidence="2 5" id="KW-0227">DNA damage</keyword>
<dbReference type="PANTHER" id="PTHR10429">
    <property type="entry name" value="DNA-3-METHYLADENINE GLYCOSYLASE"/>
    <property type="match status" value="1"/>
</dbReference>
<dbReference type="Gene3D" id="3.10.300.10">
    <property type="entry name" value="Methylpurine-DNA glycosylase (MPG)"/>
    <property type="match status" value="1"/>
</dbReference>
<evidence type="ECO:0000256" key="5">
    <source>
        <dbReference type="HAMAP-Rule" id="MF_00527"/>
    </source>
</evidence>
<keyword evidence="7" id="KW-1185">Reference proteome</keyword>
<dbReference type="InterPro" id="IPR036995">
    <property type="entry name" value="MPG_sf"/>
</dbReference>
<dbReference type="EMBL" id="CP106735">
    <property type="protein sequence ID" value="UXX78718.1"/>
    <property type="molecule type" value="Genomic_DNA"/>
</dbReference>
<dbReference type="Pfam" id="PF02245">
    <property type="entry name" value="Pur_DNA_glyco"/>
    <property type="match status" value="1"/>
</dbReference>
<dbReference type="InterPro" id="IPR003180">
    <property type="entry name" value="MPG"/>
</dbReference>
<dbReference type="RefSeq" id="WP_263050463.1">
    <property type="nucleotide sequence ID" value="NZ_CP106735.1"/>
</dbReference>
<evidence type="ECO:0000256" key="1">
    <source>
        <dbReference type="ARBA" id="ARBA00009232"/>
    </source>
</evidence>
<evidence type="ECO:0000256" key="4">
    <source>
        <dbReference type="ARBA" id="ARBA00023204"/>
    </source>
</evidence>
<gene>
    <name evidence="6" type="ORF">N7E81_15265</name>
</gene>
<proteinExistence type="inferred from homology"/>
<evidence type="ECO:0000313" key="6">
    <source>
        <dbReference type="EMBL" id="UXX78718.1"/>
    </source>
</evidence>
<organism evidence="6 7">
    <name type="scientific">Reichenbachiella carrageenanivorans</name>
    <dbReference type="NCBI Taxonomy" id="2979869"/>
    <lineage>
        <taxon>Bacteria</taxon>
        <taxon>Pseudomonadati</taxon>
        <taxon>Bacteroidota</taxon>
        <taxon>Cytophagia</taxon>
        <taxon>Cytophagales</taxon>
        <taxon>Reichenbachiellaceae</taxon>
        <taxon>Reichenbachiella</taxon>
    </lineage>
</organism>
<dbReference type="NCBIfam" id="TIGR00567">
    <property type="entry name" value="3mg"/>
    <property type="match status" value="1"/>
</dbReference>
<keyword evidence="3 5" id="KW-0378">Hydrolase</keyword>
<dbReference type="PANTHER" id="PTHR10429:SF0">
    <property type="entry name" value="DNA-3-METHYLADENINE GLYCOSYLASE"/>
    <property type="match status" value="1"/>
</dbReference>